<dbReference type="AlphaFoldDB" id="A0A9Q0GJX7"/>
<gene>
    <name evidence="2" type="ORF">Tsubulata_022996</name>
</gene>
<reference evidence="2" key="1">
    <citation type="submission" date="2022-02" db="EMBL/GenBank/DDBJ databases">
        <authorList>
            <person name="Henning P.M."/>
            <person name="McCubbin A.G."/>
            <person name="Shore J.S."/>
        </authorList>
    </citation>
    <scope>NUCLEOTIDE SEQUENCE</scope>
    <source>
        <strain evidence="2">F60SS</strain>
        <tissue evidence="2">Leaves</tissue>
    </source>
</reference>
<name>A0A9Q0GJX7_9ROSI</name>
<protein>
    <submittedName>
        <fullName evidence="2">Uncharacterized protein</fullName>
    </submittedName>
</protein>
<feature type="non-terminal residue" evidence="2">
    <location>
        <position position="1"/>
    </location>
</feature>
<feature type="region of interest" description="Disordered" evidence="1">
    <location>
        <begin position="55"/>
        <end position="78"/>
    </location>
</feature>
<comment type="caution">
    <text evidence="2">The sequence shown here is derived from an EMBL/GenBank/DDBJ whole genome shotgun (WGS) entry which is preliminary data.</text>
</comment>
<organism evidence="2 3">
    <name type="scientific">Turnera subulata</name>
    <dbReference type="NCBI Taxonomy" id="218843"/>
    <lineage>
        <taxon>Eukaryota</taxon>
        <taxon>Viridiplantae</taxon>
        <taxon>Streptophyta</taxon>
        <taxon>Embryophyta</taxon>
        <taxon>Tracheophyta</taxon>
        <taxon>Spermatophyta</taxon>
        <taxon>Magnoliopsida</taxon>
        <taxon>eudicotyledons</taxon>
        <taxon>Gunneridae</taxon>
        <taxon>Pentapetalae</taxon>
        <taxon>rosids</taxon>
        <taxon>fabids</taxon>
        <taxon>Malpighiales</taxon>
        <taxon>Passifloraceae</taxon>
        <taxon>Turnera</taxon>
    </lineage>
</organism>
<evidence type="ECO:0000313" key="2">
    <source>
        <dbReference type="EMBL" id="KAJ4851628.1"/>
    </source>
</evidence>
<keyword evidence="3" id="KW-1185">Reference proteome</keyword>
<evidence type="ECO:0000313" key="3">
    <source>
        <dbReference type="Proteomes" id="UP001141552"/>
    </source>
</evidence>
<dbReference type="Proteomes" id="UP001141552">
    <property type="component" value="Unassembled WGS sequence"/>
</dbReference>
<reference evidence="2" key="2">
    <citation type="journal article" date="2023" name="Plants (Basel)">
        <title>Annotation of the Turnera subulata (Passifloraceae) Draft Genome Reveals the S-Locus Evolved after the Divergence of Turneroideae from Passifloroideae in a Stepwise Manner.</title>
        <authorList>
            <person name="Henning P.M."/>
            <person name="Roalson E.H."/>
            <person name="Mir W."/>
            <person name="McCubbin A.G."/>
            <person name="Shore J.S."/>
        </authorList>
    </citation>
    <scope>NUCLEOTIDE SEQUENCE</scope>
    <source>
        <strain evidence="2">F60SS</strain>
    </source>
</reference>
<feature type="compositionally biased region" description="Polar residues" evidence="1">
    <location>
        <begin position="55"/>
        <end position="75"/>
    </location>
</feature>
<accession>A0A9Q0GJX7</accession>
<dbReference type="EMBL" id="JAKUCV010000003">
    <property type="protein sequence ID" value="KAJ4851628.1"/>
    <property type="molecule type" value="Genomic_DNA"/>
</dbReference>
<evidence type="ECO:0000256" key="1">
    <source>
        <dbReference type="SAM" id="MobiDB-lite"/>
    </source>
</evidence>
<proteinExistence type="predicted"/>
<sequence>QLNWGKTTNTKQQFTYKQGDYIQPNHSFRQNNKHQTTIHLQTGRLHSTQPFIQAKQQTPNNHSPTKRSTAVQSNIQRKKCQTKQIATTTAPILQRKFFFSLSYIVI</sequence>